<dbReference type="GO" id="GO:0016491">
    <property type="term" value="F:oxidoreductase activity"/>
    <property type="evidence" value="ECO:0007669"/>
    <property type="project" value="UniProtKB-KW"/>
</dbReference>
<comment type="caution">
    <text evidence="3">The sequence shown here is derived from an EMBL/GenBank/DDBJ whole genome shotgun (WGS) entry which is preliminary data.</text>
</comment>
<evidence type="ECO:0000313" key="4">
    <source>
        <dbReference type="Proteomes" id="UP001152747"/>
    </source>
</evidence>
<gene>
    <name evidence="3" type="ORF">CAMP_LOCUS4429</name>
</gene>
<evidence type="ECO:0000313" key="3">
    <source>
        <dbReference type="EMBL" id="CAI5441792.1"/>
    </source>
</evidence>
<evidence type="ECO:0008006" key="5">
    <source>
        <dbReference type="Google" id="ProtNLM"/>
    </source>
</evidence>
<accession>A0A9P1IEJ0</accession>
<dbReference type="Proteomes" id="UP001152747">
    <property type="component" value="Unassembled WGS sequence"/>
</dbReference>
<sequence>MYVRDVQKNVCKSDGTPIILSERAATAWVDGNNLLGPVVGNFCMDLAIKKAKEAGIGWVVAKGSNHYGIAGWYSLRALKQGLLGMSMTNTSPLCYPTRSAKPALGTNPISLAAPGVNNDSFVLDMASTTVAIGKLSYYKKP</sequence>
<dbReference type="PANTHER" id="PTHR11091">
    <property type="entry name" value="OXIDOREDUCTASE-RELATED"/>
    <property type="match status" value="1"/>
</dbReference>
<organism evidence="3 4">
    <name type="scientific">Caenorhabditis angaria</name>
    <dbReference type="NCBI Taxonomy" id="860376"/>
    <lineage>
        <taxon>Eukaryota</taxon>
        <taxon>Metazoa</taxon>
        <taxon>Ecdysozoa</taxon>
        <taxon>Nematoda</taxon>
        <taxon>Chromadorea</taxon>
        <taxon>Rhabditida</taxon>
        <taxon>Rhabditina</taxon>
        <taxon>Rhabditomorpha</taxon>
        <taxon>Rhabditoidea</taxon>
        <taxon>Rhabditidae</taxon>
        <taxon>Peloderinae</taxon>
        <taxon>Caenorhabditis</taxon>
    </lineage>
</organism>
<dbReference type="SUPFAM" id="SSF89733">
    <property type="entry name" value="L-sulfolactate dehydrogenase-like"/>
    <property type="match status" value="1"/>
</dbReference>
<comment type="similarity">
    <text evidence="1">Belongs to the LDH2/MDH2 oxidoreductase family.</text>
</comment>
<keyword evidence="2" id="KW-0560">Oxidoreductase</keyword>
<proteinExistence type="inferred from homology"/>
<evidence type="ECO:0000256" key="2">
    <source>
        <dbReference type="ARBA" id="ARBA00023002"/>
    </source>
</evidence>
<dbReference type="OrthoDB" id="7881616at2759"/>
<dbReference type="Pfam" id="PF02615">
    <property type="entry name" value="Ldh_2"/>
    <property type="match status" value="1"/>
</dbReference>
<dbReference type="InterPro" id="IPR036111">
    <property type="entry name" value="Mal/L-sulfo/L-lacto_DH-like_sf"/>
</dbReference>
<dbReference type="PANTHER" id="PTHR11091:SF0">
    <property type="entry name" value="MALATE DEHYDROGENASE"/>
    <property type="match status" value="1"/>
</dbReference>
<dbReference type="InterPro" id="IPR003767">
    <property type="entry name" value="Malate/L-lactate_DH-like"/>
</dbReference>
<keyword evidence="4" id="KW-1185">Reference proteome</keyword>
<dbReference type="Gene3D" id="3.30.1370.60">
    <property type="entry name" value="Hypothetical oxidoreductase yiak, domain 2"/>
    <property type="match status" value="1"/>
</dbReference>
<evidence type="ECO:0000256" key="1">
    <source>
        <dbReference type="ARBA" id="ARBA00006056"/>
    </source>
</evidence>
<dbReference type="EMBL" id="CANHGI010000002">
    <property type="protein sequence ID" value="CAI5441792.1"/>
    <property type="molecule type" value="Genomic_DNA"/>
</dbReference>
<protein>
    <recommendedName>
        <fullName evidence="5">Malate/L-lactate dehydrogenase</fullName>
    </recommendedName>
</protein>
<dbReference type="AlphaFoldDB" id="A0A9P1IEJ0"/>
<name>A0A9P1IEJ0_9PELO</name>
<reference evidence="3" key="1">
    <citation type="submission" date="2022-11" db="EMBL/GenBank/DDBJ databases">
        <authorList>
            <person name="Kikuchi T."/>
        </authorList>
    </citation>
    <scope>NUCLEOTIDE SEQUENCE</scope>
    <source>
        <strain evidence="3">PS1010</strain>
    </source>
</reference>
<dbReference type="InterPro" id="IPR043143">
    <property type="entry name" value="Mal/L-sulf/L-lact_DH-like_NADP"/>
</dbReference>